<dbReference type="SMART" id="SM00028">
    <property type="entry name" value="TPR"/>
    <property type="match status" value="3"/>
</dbReference>
<dbReference type="AlphaFoldDB" id="A0A1G6USB6"/>
<keyword evidence="2" id="KW-1185">Reference proteome</keyword>
<evidence type="ECO:0000313" key="1">
    <source>
        <dbReference type="EMBL" id="SDD44199.1"/>
    </source>
</evidence>
<dbReference type="EMBL" id="FNAC01000030">
    <property type="protein sequence ID" value="SDD44199.1"/>
    <property type="molecule type" value="Genomic_DNA"/>
</dbReference>
<dbReference type="InterPro" id="IPR036737">
    <property type="entry name" value="OmpA-like_sf"/>
</dbReference>
<reference evidence="2" key="1">
    <citation type="submission" date="2016-10" db="EMBL/GenBank/DDBJ databases">
        <authorList>
            <person name="Varghese N."/>
            <person name="Submissions S."/>
        </authorList>
    </citation>
    <scope>NUCLEOTIDE SEQUENCE [LARGE SCALE GENOMIC DNA]</scope>
    <source>
        <strain evidence="2">DSM 23095</strain>
    </source>
</reference>
<protein>
    <submittedName>
        <fullName evidence="1">Uncharacterized protein</fullName>
    </submittedName>
</protein>
<proteinExistence type="predicted"/>
<accession>A0A1G6USB6</accession>
<dbReference type="STRING" id="686796.SAMN04488104_103016"/>
<dbReference type="SUPFAM" id="SSF103088">
    <property type="entry name" value="OmpA-like"/>
    <property type="match status" value="1"/>
</dbReference>
<dbReference type="InterPro" id="IPR019734">
    <property type="entry name" value="TPR_rpt"/>
</dbReference>
<organism evidence="1 2">
    <name type="scientific">Algoriphagus faecimaris</name>
    <dbReference type="NCBI Taxonomy" id="686796"/>
    <lineage>
        <taxon>Bacteria</taxon>
        <taxon>Pseudomonadati</taxon>
        <taxon>Bacteroidota</taxon>
        <taxon>Cytophagia</taxon>
        <taxon>Cytophagales</taxon>
        <taxon>Cyclobacteriaceae</taxon>
        <taxon>Algoriphagus</taxon>
    </lineage>
</organism>
<dbReference type="Gene3D" id="1.25.40.10">
    <property type="entry name" value="Tetratricopeptide repeat domain"/>
    <property type="match status" value="2"/>
</dbReference>
<dbReference type="Gene3D" id="3.30.1330.60">
    <property type="entry name" value="OmpA-like domain"/>
    <property type="match status" value="1"/>
</dbReference>
<evidence type="ECO:0000313" key="2">
    <source>
        <dbReference type="Proteomes" id="UP000199060"/>
    </source>
</evidence>
<name>A0A1G6USB6_9BACT</name>
<dbReference type="SUPFAM" id="SSF48452">
    <property type="entry name" value="TPR-like"/>
    <property type="match status" value="1"/>
</dbReference>
<dbReference type="NCBIfam" id="NF047558">
    <property type="entry name" value="TPR_END_plus"/>
    <property type="match status" value="1"/>
</dbReference>
<dbReference type="InterPro" id="IPR011990">
    <property type="entry name" value="TPR-like_helical_dom_sf"/>
</dbReference>
<sequence length="593" mass="67395">MSAPLFSPKVNFLLFFIFLQMIATGVAQEYRFLDEVSLKPDKLSYFRDSIQFSVEGKIPIESVVTPRNPELKLMIVAGDRQLDLGSIELKKNIADYSYKHEYKIAFEIWMESAQLRLDFYQGKRNADKAFESRILAKGVITTPFLAKIGKASPGESIPVVGLMIPSGTQEQGISRTFEAAVQFAPGSADFRSNSANETVFKTLRQFLVAHPFVESIKVTGLQSPEAAEGRNSKLGMDRAEAVREELISRKVFLKDSLIQTTARWNDWFDFRLLLREYSGLNSAQKERYYSVLLDGTDFLDQQVKLKQISGFESVARNLFPKLRSAKIEVIARSGSGLSQSDFNLLQTELQSSSSQSSLSYKDWTIAAEGASRLADKAEIYAKMTELFGEALPYNNLAVIRMREAQQTLDRDTQEKLWDEAEWLLNRAIRIEKNPYSLHNLGQIFTLRGAYWEAYKLLSDASVMTRNADFLMQNESLRGALDILRGDYKLATLRFDYPFTSPSQFFNKGLAYLLADDYGNASIAFEESIIKDRSYGYGYYGLALIAINSGQKEVALIHLERAIQANEEIFQRVLIDPSFDEIREEPEFFRILKK</sequence>
<gene>
    <name evidence="1" type="ORF">SAMN04488104_103016</name>
</gene>
<dbReference type="Proteomes" id="UP000199060">
    <property type="component" value="Unassembled WGS sequence"/>
</dbReference>